<comment type="caution">
    <text evidence="1">The sequence shown here is derived from an EMBL/GenBank/DDBJ whole genome shotgun (WGS) entry which is preliminary data.</text>
</comment>
<evidence type="ECO:0000313" key="1">
    <source>
        <dbReference type="EMBL" id="KAF9652605.1"/>
    </source>
</evidence>
<evidence type="ECO:0000313" key="2">
    <source>
        <dbReference type="Proteomes" id="UP000886501"/>
    </source>
</evidence>
<sequence>MISFSIPIFLLPSLATAYTFQFTSVPTQCRDLSLAIEGQGSPPYQVLIIPVGPSTAPNNVEVRRVIDQTFPNNGTSISFPLRFPANSQFVAVVSDQTGFGTGGTSVSVTVQSSSNSSCYDTSQSVQPQFVFSLYPDKAITQCSPTRLWWDNSTVQGIPTFQGLIPGGQSFQIPESEITTVVAQGTGLSWTPSVRAGSTVIITAGDNRGRGNGGSAPFIVGYGDNSCLNDNSPSSTPGSPAGGSYPTSTSGSGQGVNGSPGTNVGAIVGGVVGGVAGLLIIALLFFFWLRHRRARRVSKERPSLFIDHDDEAPTSQPPREELPIYYEPEPFTASEPTDRASTHRPSTPFDGSERPVSQSLTYLSDPQRVASPDGTSTGLSRKSPMPPSLRPVNVIQHEDAGPSLPADNTQPETVELPPAYTNIRKTPA</sequence>
<dbReference type="EMBL" id="MU117968">
    <property type="protein sequence ID" value="KAF9652605.1"/>
    <property type="molecule type" value="Genomic_DNA"/>
</dbReference>
<keyword evidence="2" id="KW-1185">Reference proteome</keyword>
<protein>
    <submittedName>
        <fullName evidence="1">Uncharacterized protein</fullName>
    </submittedName>
</protein>
<name>A0ACB6ZT67_THEGA</name>
<reference evidence="1" key="2">
    <citation type="journal article" date="2020" name="Nat. Commun.">
        <title>Large-scale genome sequencing of mycorrhizal fungi provides insights into the early evolution of symbiotic traits.</title>
        <authorList>
            <person name="Miyauchi S."/>
            <person name="Kiss E."/>
            <person name="Kuo A."/>
            <person name="Drula E."/>
            <person name="Kohler A."/>
            <person name="Sanchez-Garcia M."/>
            <person name="Morin E."/>
            <person name="Andreopoulos B."/>
            <person name="Barry K.W."/>
            <person name="Bonito G."/>
            <person name="Buee M."/>
            <person name="Carver A."/>
            <person name="Chen C."/>
            <person name="Cichocki N."/>
            <person name="Clum A."/>
            <person name="Culley D."/>
            <person name="Crous P.W."/>
            <person name="Fauchery L."/>
            <person name="Girlanda M."/>
            <person name="Hayes R.D."/>
            <person name="Keri Z."/>
            <person name="LaButti K."/>
            <person name="Lipzen A."/>
            <person name="Lombard V."/>
            <person name="Magnuson J."/>
            <person name="Maillard F."/>
            <person name="Murat C."/>
            <person name="Nolan M."/>
            <person name="Ohm R.A."/>
            <person name="Pangilinan J."/>
            <person name="Pereira M.F."/>
            <person name="Perotto S."/>
            <person name="Peter M."/>
            <person name="Pfister S."/>
            <person name="Riley R."/>
            <person name="Sitrit Y."/>
            <person name="Stielow J.B."/>
            <person name="Szollosi G."/>
            <person name="Zifcakova L."/>
            <person name="Stursova M."/>
            <person name="Spatafora J.W."/>
            <person name="Tedersoo L."/>
            <person name="Vaario L.M."/>
            <person name="Yamada A."/>
            <person name="Yan M."/>
            <person name="Wang P."/>
            <person name="Xu J."/>
            <person name="Bruns T."/>
            <person name="Baldrian P."/>
            <person name="Vilgalys R."/>
            <person name="Dunand C."/>
            <person name="Henrissat B."/>
            <person name="Grigoriev I.V."/>
            <person name="Hibbett D."/>
            <person name="Nagy L.G."/>
            <person name="Martin F.M."/>
        </authorList>
    </citation>
    <scope>NUCLEOTIDE SEQUENCE</scope>
    <source>
        <strain evidence="1">P2</strain>
    </source>
</reference>
<organism evidence="1 2">
    <name type="scientific">Thelephora ganbajun</name>
    <name type="common">Ganba fungus</name>
    <dbReference type="NCBI Taxonomy" id="370292"/>
    <lineage>
        <taxon>Eukaryota</taxon>
        <taxon>Fungi</taxon>
        <taxon>Dikarya</taxon>
        <taxon>Basidiomycota</taxon>
        <taxon>Agaricomycotina</taxon>
        <taxon>Agaricomycetes</taxon>
        <taxon>Thelephorales</taxon>
        <taxon>Thelephoraceae</taxon>
        <taxon>Thelephora</taxon>
    </lineage>
</organism>
<proteinExistence type="predicted"/>
<gene>
    <name evidence="1" type="ORF">BDM02DRAFT_3109178</name>
</gene>
<reference evidence="1" key="1">
    <citation type="submission" date="2019-10" db="EMBL/GenBank/DDBJ databases">
        <authorList>
            <consortium name="DOE Joint Genome Institute"/>
            <person name="Kuo A."/>
            <person name="Miyauchi S."/>
            <person name="Kiss E."/>
            <person name="Drula E."/>
            <person name="Kohler A."/>
            <person name="Sanchez-Garcia M."/>
            <person name="Andreopoulos B."/>
            <person name="Barry K.W."/>
            <person name="Bonito G."/>
            <person name="Buee M."/>
            <person name="Carver A."/>
            <person name="Chen C."/>
            <person name="Cichocki N."/>
            <person name="Clum A."/>
            <person name="Culley D."/>
            <person name="Crous P.W."/>
            <person name="Fauchery L."/>
            <person name="Girlanda M."/>
            <person name="Hayes R."/>
            <person name="Keri Z."/>
            <person name="Labutti K."/>
            <person name="Lipzen A."/>
            <person name="Lombard V."/>
            <person name="Magnuson J."/>
            <person name="Maillard F."/>
            <person name="Morin E."/>
            <person name="Murat C."/>
            <person name="Nolan M."/>
            <person name="Ohm R."/>
            <person name="Pangilinan J."/>
            <person name="Pereira M."/>
            <person name="Perotto S."/>
            <person name="Peter M."/>
            <person name="Riley R."/>
            <person name="Sitrit Y."/>
            <person name="Stielow B."/>
            <person name="Szollosi G."/>
            <person name="Zifcakova L."/>
            <person name="Stursova M."/>
            <person name="Spatafora J.W."/>
            <person name="Tedersoo L."/>
            <person name="Vaario L.-M."/>
            <person name="Yamada A."/>
            <person name="Yan M."/>
            <person name="Wang P."/>
            <person name="Xu J."/>
            <person name="Bruns T."/>
            <person name="Baldrian P."/>
            <person name="Vilgalys R."/>
            <person name="Henrissat B."/>
            <person name="Grigoriev I.V."/>
            <person name="Hibbett D."/>
            <person name="Nagy L.G."/>
            <person name="Martin F.M."/>
        </authorList>
    </citation>
    <scope>NUCLEOTIDE SEQUENCE</scope>
    <source>
        <strain evidence="1">P2</strain>
    </source>
</reference>
<dbReference type="Proteomes" id="UP000886501">
    <property type="component" value="Unassembled WGS sequence"/>
</dbReference>
<accession>A0ACB6ZT67</accession>